<keyword evidence="3" id="KW-1185">Reference proteome</keyword>
<dbReference type="InParanoid" id="A0A0D0DK72"/>
<reference evidence="2 3" key="1">
    <citation type="submission" date="2014-04" db="EMBL/GenBank/DDBJ databases">
        <authorList>
            <consortium name="DOE Joint Genome Institute"/>
            <person name="Kuo A."/>
            <person name="Kohler A."/>
            <person name="Jargeat P."/>
            <person name="Nagy L.G."/>
            <person name="Floudas D."/>
            <person name="Copeland A."/>
            <person name="Barry K.W."/>
            <person name="Cichocki N."/>
            <person name="Veneault-Fourrey C."/>
            <person name="LaButti K."/>
            <person name="Lindquist E.A."/>
            <person name="Lipzen A."/>
            <person name="Lundell T."/>
            <person name="Morin E."/>
            <person name="Murat C."/>
            <person name="Sun H."/>
            <person name="Tunlid A."/>
            <person name="Henrissat B."/>
            <person name="Grigoriev I.V."/>
            <person name="Hibbett D.S."/>
            <person name="Martin F."/>
            <person name="Nordberg H.P."/>
            <person name="Cantor M.N."/>
            <person name="Hua S.X."/>
        </authorList>
    </citation>
    <scope>NUCLEOTIDE SEQUENCE [LARGE SCALE GENOMIC DNA]</scope>
    <source>
        <strain evidence="2 3">Ve08.2h10</strain>
    </source>
</reference>
<reference evidence="3" key="2">
    <citation type="submission" date="2015-01" db="EMBL/GenBank/DDBJ databases">
        <title>Evolutionary Origins and Diversification of the Mycorrhizal Mutualists.</title>
        <authorList>
            <consortium name="DOE Joint Genome Institute"/>
            <consortium name="Mycorrhizal Genomics Consortium"/>
            <person name="Kohler A."/>
            <person name="Kuo A."/>
            <person name="Nagy L.G."/>
            <person name="Floudas D."/>
            <person name="Copeland A."/>
            <person name="Barry K.W."/>
            <person name="Cichocki N."/>
            <person name="Veneault-Fourrey C."/>
            <person name="LaButti K."/>
            <person name="Lindquist E.A."/>
            <person name="Lipzen A."/>
            <person name="Lundell T."/>
            <person name="Morin E."/>
            <person name="Murat C."/>
            <person name="Riley R."/>
            <person name="Ohm R."/>
            <person name="Sun H."/>
            <person name="Tunlid A."/>
            <person name="Henrissat B."/>
            <person name="Grigoriev I.V."/>
            <person name="Hibbett D.S."/>
            <person name="Martin F."/>
        </authorList>
    </citation>
    <scope>NUCLEOTIDE SEQUENCE [LARGE SCALE GENOMIC DNA]</scope>
    <source>
        <strain evidence="3">Ve08.2h10</strain>
    </source>
</reference>
<evidence type="ECO:0000313" key="3">
    <source>
        <dbReference type="Proteomes" id="UP000054538"/>
    </source>
</evidence>
<dbReference type="HOGENOM" id="CLU_940415_0_0_1"/>
<proteinExistence type="predicted"/>
<evidence type="ECO:0000313" key="2">
    <source>
        <dbReference type="EMBL" id="KIK82084.1"/>
    </source>
</evidence>
<feature type="compositionally biased region" description="Polar residues" evidence="1">
    <location>
        <begin position="132"/>
        <end position="142"/>
    </location>
</feature>
<gene>
    <name evidence="2" type="ORF">PAXRUDRAFT_729526</name>
</gene>
<name>A0A0D0DK72_9AGAM</name>
<dbReference type="AlphaFoldDB" id="A0A0D0DK72"/>
<dbReference type="Proteomes" id="UP000054538">
    <property type="component" value="Unassembled WGS sequence"/>
</dbReference>
<organism evidence="2 3">
    <name type="scientific">Paxillus rubicundulus Ve08.2h10</name>
    <dbReference type="NCBI Taxonomy" id="930991"/>
    <lineage>
        <taxon>Eukaryota</taxon>
        <taxon>Fungi</taxon>
        <taxon>Dikarya</taxon>
        <taxon>Basidiomycota</taxon>
        <taxon>Agaricomycotina</taxon>
        <taxon>Agaricomycetes</taxon>
        <taxon>Agaricomycetidae</taxon>
        <taxon>Boletales</taxon>
        <taxon>Paxilineae</taxon>
        <taxon>Paxillaceae</taxon>
        <taxon>Paxillus</taxon>
    </lineage>
</organism>
<sequence>MAPSTKKRKEVPWNGTLLDFFPSAASPKKARIPMPRQTKVSLRHREEVDVPPAPRDIVIIDSDSDTDGPRKEKGNTPVKIVAFSSCGSSIVSQHSQSLVPATSSQEDDGSAINFVKSSVLLQSAATPITAASKGSSLHQPPSSALEEEKPATSSMFGVASALLGSTSASSYPSFVENDATPMYTGNQPPFGRSQIDLDIQGDAPTATIEDEVNHSMLEWGAGDDELAALETMNVYDDSLEMVIGVGGRSSNERNTEQRVCPVCNEILSGMSVFYRSMSTNALICPCRPTSLSQIWA</sequence>
<protein>
    <submittedName>
        <fullName evidence="2">Uncharacterized protein</fullName>
    </submittedName>
</protein>
<feature type="region of interest" description="Disordered" evidence="1">
    <location>
        <begin position="26"/>
        <end position="75"/>
    </location>
</feature>
<accession>A0A0D0DK72</accession>
<feature type="region of interest" description="Disordered" evidence="1">
    <location>
        <begin position="130"/>
        <end position="151"/>
    </location>
</feature>
<evidence type="ECO:0000256" key="1">
    <source>
        <dbReference type="SAM" id="MobiDB-lite"/>
    </source>
</evidence>
<dbReference type="EMBL" id="KN825681">
    <property type="protein sequence ID" value="KIK82084.1"/>
    <property type="molecule type" value="Genomic_DNA"/>
</dbReference>